<dbReference type="PROSITE" id="PS01164">
    <property type="entry name" value="COPPER_AMINE_OXID_1"/>
    <property type="match status" value="1"/>
</dbReference>
<dbReference type="KEGG" id="nve:5512395"/>
<evidence type="ECO:0000256" key="5">
    <source>
        <dbReference type="ARBA" id="ARBA00023008"/>
    </source>
</evidence>
<evidence type="ECO:0000256" key="4">
    <source>
        <dbReference type="ARBA" id="ARBA00023002"/>
    </source>
</evidence>
<dbReference type="AlphaFoldDB" id="A7S6L3"/>
<evidence type="ECO:0000256" key="3">
    <source>
        <dbReference type="ARBA" id="ARBA00022772"/>
    </source>
</evidence>
<keyword evidence="10" id="KW-1133">Transmembrane helix</keyword>
<dbReference type="PRINTS" id="PR00766">
    <property type="entry name" value="CUDAOXIDASE"/>
</dbReference>
<evidence type="ECO:0000256" key="6">
    <source>
        <dbReference type="PIRSR" id="PIRSR600269-50"/>
    </source>
</evidence>
<feature type="transmembrane region" description="Helical" evidence="10">
    <location>
        <begin position="20"/>
        <end position="43"/>
    </location>
</feature>
<dbReference type="HOGENOM" id="CLU_015739_1_0_1"/>
<dbReference type="InterPro" id="IPR016182">
    <property type="entry name" value="Cu_amine_oxidase_N-reg"/>
</dbReference>
<evidence type="ECO:0000256" key="7">
    <source>
        <dbReference type="PIRSR" id="PIRSR600269-51"/>
    </source>
</evidence>
<feature type="active site" description="Schiff-base intermediate with substrate; via topaquinone" evidence="6">
    <location>
        <position position="500"/>
    </location>
</feature>
<dbReference type="InterPro" id="IPR049947">
    <property type="entry name" value="Cu_Am_Ox_Cu-bd"/>
</dbReference>
<dbReference type="EMBL" id="DS469588">
    <property type="protein sequence ID" value="EDO40674.1"/>
    <property type="molecule type" value="Genomic_DNA"/>
</dbReference>
<feature type="active site" description="Proton acceptor" evidence="6">
    <location>
        <position position="412"/>
    </location>
</feature>
<dbReference type="GO" id="GO:0009308">
    <property type="term" value="P:amine metabolic process"/>
    <property type="evidence" value="ECO:0000318"/>
    <property type="project" value="GO_Central"/>
</dbReference>
<protein>
    <recommendedName>
        <fullName evidence="8">Amine oxidase</fullName>
        <ecNumber evidence="8">1.4.3.-</ecNumber>
    </recommendedName>
</protein>
<evidence type="ECO:0000256" key="8">
    <source>
        <dbReference type="RuleBase" id="RU000672"/>
    </source>
</evidence>
<evidence type="ECO:0000313" key="14">
    <source>
        <dbReference type="Proteomes" id="UP000001593"/>
    </source>
</evidence>
<dbReference type="InterPro" id="IPR000269">
    <property type="entry name" value="Cu_amine_oxidase"/>
</dbReference>
<dbReference type="Gene3D" id="2.70.98.20">
    <property type="entry name" value="Copper amine oxidase, catalytic domain"/>
    <property type="match status" value="1"/>
</dbReference>
<dbReference type="Pfam" id="PF02727">
    <property type="entry name" value="Cu_amine_oxidN2"/>
    <property type="match status" value="1"/>
</dbReference>
<dbReference type="eggNOG" id="KOG1186">
    <property type="taxonomic scope" value="Eukaryota"/>
</dbReference>
<dbReference type="InterPro" id="IPR036460">
    <property type="entry name" value="Cu_amine_oxidase_C_sf"/>
</dbReference>
<dbReference type="PhylomeDB" id="A7S6L3"/>
<dbReference type="GO" id="GO:0005507">
    <property type="term" value="F:copper ion binding"/>
    <property type="evidence" value="ECO:0000318"/>
    <property type="project" value="GO_Central"/>
</dbReference>
<dbReference type="SUPFAM" id="SSF49998">
    <property type="entry name" value="Amine oxidase catalytic domain"/>
    <property type="match status" value="1"/>
</dbReference>
<dbReference type="SUPFAM" id="SSF54416">
    <property type="entry name" value="Amine oxidase N-terminal region"/>
    <property type="match status" value="2"/>
</dbReference>
<comment type="PTM">
    <text evidence="7 8">Topaquinone (TPQ) is generated by copper-dependent autoxidation of a specific tyrosyl residue.</text>
</comment>
<accession>A7S6L3</accession>
<keyword evidence="5 8" id="KW-0186">Copper</keyword>
<dbReference type="FunFam" id="2.70.98.20:FF:000002">
    <property type="entry name" value="Amine oxidase"/>
    <property type="match status" value="1"/>
</dbReference>
<keyword evidence="4 8" id="KW-0560">Oxidoreductase</keyword>
<dbReference type="InterPro" id="IPR015800">
    <property type="entry name" value="Cu_amine_oxidase_N2"/>
</dbReference>
<feature type="domain" description="Copper amine oxidase catalytic" evidence="11">
    <location>
        <begin position="340"/>
        <end position="746"/>
    </location>
</feature>
<keyword evidence="3 6" id="KW-0801">TPQ</keyword>
<gene>
    <name evidence="13" type="ORF">NEMVEDRAFT_v1g243223</name>
</gene>
<feature type="region of interest" description="Disordered" evidence="9">
    <location>
        <begin position="323"/>
        <end position="342"/>
    </location>
</feature>
<dbReference type="OrthoDB" id="5379943at2759"/>
<evidence type="ECO:0000313" key="13">
    <source>
        <dbReference type="EMBL" id="EDO40674.1"/>
    </source>
</evidence>
<dbReference type="Proteomes" id="UP000001593">
    <property type="component" value="Unassembled WGS sequence"/>
</dbReference>
<dbReference type="PANTHER" id="PTHR10638:SF20">
    <property type="entry name" value="AMINE OXIDASE"/>
    <property type="match status" value="1"/>
</dbReference>
<evidence type="ECO:0000256" key="2">
    <source>
        <dbReference type="ARBA" id="ARBA00022723"/>
    </source>
</evidence>
<dbReference type="PANTHER" id="PTHR10638">
    <property type="entry name" value="COPPER AMINE OXIDASE"/>
    <property type="match status" value="1"/>
</dbReference>
<evidence type="ECO:0000259" key="11">
    <source>
        <dbReference type="Pfam" id="PF01179"/>
    </source>
</evidence>
<keyword evidence="10" id="KW-0812">Transmembrane</keyword>
<dbReference type="InterPro" id="IPR015798">
    <property type="entry name" value="Cu_amine_oxidase_C"/>
</dbReference>
<sequence>MAKDYTTPSEHPASGGSKRWKLVSAGLLLLSLVFLIVIIVLGVKLNSKPAEASSGSVKETKSCRRESPGIKLTRKSSGIFEDLRRDEIKRVRDYMLAQKTLDLTPYEKATVADNYIYFIKLYLPNKADVLRYLDENGPKPERNAQVSLFMGKENKVREFIVGPVSSPSRHNEHRVPGQRYPIPFNARPFDDIIELAAVQKLVHRVTSLLRALFLESYDGYTNDDCGEKCLTIIYSVPMGTTSETRVNWFWFTRTVPGHYEFPIDFELYIQHEGSNVSNWNVEKIVYNDQKFDSAEDLLNAYKSDSLNKSFFAAPIGESKDFASYKRRGKPKPQVPLRGPEQYQPDGQRYAVDDRRIEYMGWEFEFGNDPSYGLAAYDIRFNGERVVYELSLQEAVATYGGYFPSQTSMNFLDASWRLGRSSYELVRGVDCPGHATFFDLTNFIGTGEEETMRNAVCVFELNTGIPLRRHYDNDFAGSYKFYGGMVNTALVMRTVSTVYNYDYIWDFIFYQNGVIEVKISASGYVMGSLYTDEVKNYAYKLYKQLTSATHDHLLNIKVDLDVAGIKNSYETIEIGIENVTSKWEDNQRRVRKVLKRSTKSTEKDALYKFDFDHPKYLNFYSEKENRNGVKRGYRIQHAGIMKQLYPEDWMIVPMVSWSLYQLAVTRYNESERRSSSIYNQNSPTDTQVDFRNFVSDESIVNQDLVAWVTMGMIHVPHSEDLPNTGTVGSSASFFIRPFNYFDEDPSIASSDAILITPSDKEASGQKIDRFGTPEGPVCVPAEYSINFSGRYAKED</sequence>
<evidence type="ECO:0000259" key="12">
    <source>
        <dbReference type="Pfam" id="PF02727"/>
    </source>
</evidence>
<dbReference type="FunFam" id="3.10.450.40:FF:000018">
    <property type="entry name" value="Amine oxidase"/>
    <property type="match status" value="1"/>
</dbReference>
<name>A7S6L3_NEMVE</name>
<dbReference type="OMA" id="NAVWIGR"/>
<dbReference type="Pfam" id="PF01179">
    <property type="entry name" value="Cu_amine_oxid"/>
    <property type="match status" value="1"/>
</dbReference>
<dbReference type="PROSITE" id="PS01165">
    <property type="entry name" value="COPPER_AMINE_OXID_2"/>
    <property type="match status" value="1"/>
</dbReference>
<evidence type="ECO:0000256" key="9">
    <source>
        <dbReference type="SAM" id="MobiDB-lite"/>
    </source>
</evidence>
<comment type="cofactor">
    <cofactor evidence="8">
        <name>Cu cation</name>
        <dbReference type="ChEBI" id="CHEBI:23378"/>
    </cofactor>
    <text evidence="8">Contains 1 topaquinone per subunit.</text>
</comment>
<feature type="modified residue" description="2',4',5'-topaquinone" evidence="7">
    <location>
        <position position="500"/>
    </location>
</feature>
<dbReference type="InterPro" id="IPR049948">
    <property type="entry name" value="Cu_Am_ox_TPQ-bd"/>
</dbReference>
<reference evidence="13 14" key="1">
    <citation type="journal article" date="2007" name="Science">
        <title>Sea anemone genome reveals ancestral eumetazoan gene repertoire and genomic organization.</title>
        <authorList>
            <person name="Putnam N.H."/>
            <person name="Srivastava M."/>
            <person name="Hellsten U."/>
            <person name="Dirks B."/>
            <person name="Chapman J."/>
            <person name="Salamov A."/>
            <person name="Terry A."/>
            <person name="Shapiro H."/>
            <person name="Lindquist E."/>
            <person name="Kapitonov V.V."/>
            <person name="Jurka J."/>
            <person name="Genikhovich G."/>
            <person name="Grigoriev I.V."/>
            <person name="Lucas S.M."/>
            <person name="Steele R.E."/>
            <person name="Finnerty J.R."/>
            <person name="Technau U."/>
            <person name="Martindale M.Q."/>
            <person name="Rokhsar D.S."/>
        </authorList>
    </citation>
    <scope>NUCLEOTIDE SEQUENCE [LARGE SCALE GENOMIC DNA]</scope>
    <source>
        <strain evidence="14">CH2 X CH6</strain>
    </source>
</reference>
<dbReference type="FunFam" id="3.10.450.40:FF:000022">
    <property type="entry name" value="Amine oxidase"/>
    <property type="match status" value="1"/>
</dbReference>
<dbReference type="STRING" id="45351.A7S6L3"/>
<comment type="similarity">
    <text evidence="1 8">Belongs to the copper/topaquinone oxidase family.</text>
</comment>
<dbReference type="GO" id="GO:0008131">
    <property type="term" value="F:primary methylamine oxidase activity"/>
    <property type="evidence" value="ECO:0000318"/>
    <property type="project" value="GO_Central"/>
</dbReference>
<keyword evidence="10" id="KW-0472">Membrane</keyword>
<dbReference type="GO" id="GO:0048038">
    <property type="term" value="F:quinone binding"/>
    <property type="evidence" value="ECO:0007669"/>
    <property type="project" value="InterPro"/>
</dbReference>
<proteinExistence type="inferred from homology"/>
<keyword evidence="2 8" id="KW-0479">Metal-binding</keyword>
<dbReference type="EC" id="1.4.3.-" evidence="8"/>
<dbReference type="GO" id="GO:0005886">
    <property type="term" value="C:plasma membrane"/>
    <property type="evidence" value="ECO:0000318"/>
    <property type="project" value="GO_Central"/>
</dbReference>
<organism evidence="13 14">
    <name type="scientific">Nematostella vectensis</name>
    <name type="common">Starlet sea anemone</name>
    <dbReference type="NCBI Taxonomy" id="45351"/>
    <lineage>
        <taxon>Eukaryota</taxon>
        <taxon>Metazoa</taxon>
        <taxon>Cnidaria</taxon>
        <taxon>Anthozoa</taxon>
        <taxon>Hexacorallia</taxon>
        <taxon>Actiniaria</taxon>
        <taxon>Edwardsiidae</taxon>
        <taxon>Nematostella</taxon>
    </lineage>
</organism>
<keyword evidence="14" id="KW-1185">Reference proteome</keyword>
<feature type="domain" description="Copper amine oxidase N2-terminal" evidence="12">
    <location>
        <begin position="89"/>
        <end position="168"/>
    </location>
</feature>
<evidence type="ECO:0000256" key="10">
    <source>
        <dbReference type="SAM" id="Phobius"/>
    </source>
</evidence>
<dbReference type="Gene3D" id="3.10.450.40">
    <property type="match status" value="2"/>
</dbReference>
<dbReference type="InParanoid" id="A7S6L3"/>
<evidence type="ECO:0000256" key="1">
    <source>
        <dbReference type="ARBA" id="ARBA00007983"/>
    </source>
</evidence>